<reference evidence="3" key="1">
    <citation type="journal article" date="2019" name="Int. J. Syst. Evol. Microbiol.">
        <title>The Global Catalogue of Microorganisms (GCM) 10K type strain sequencing project: providing services to taxonomists for standard genome sequencing and annotation.</title>
        <authorList>
            <consortium name="The Broad Institute Genomics Platform"/>
            <consortium name="The Broad Institute Genome Sequencing Center for Infectious Disease"/>
            <person name="Wu L."/>
            <person name="Ma J."/>
        </authorList>
    </citation>
    <scope>NUCLEOTIDE SEQUENCE [LARGE SCALE GENOMIC DNA]</scope>
    <source>
        <strain evidence="3">JCM 30846</strain>
    </source>
</reference>
<accession>A0ABP7G2D0</accession>
<evidence type="ECO:0000313" key="3">
    <source>
        <dbReference type="Proteomes" id="UP001499884"/>
    </source>
</evidence>
<dbReference type="Proteomes" id="UP001499884">
    <property type="component" value="Unassembled WGS sequence"/>
</dbReference>
<keyword evidence="3" id="KW-1185">Reference proteome</keyword>
<feature type="region of interest" description="Disordered" evidence="1">
    <location>
        <begin position="1"/>
        <end position="20"/>
    </location>
</feature>
<proteinExistence type="predicted"/>
<feature type="region of interest" description="Disordered" evidence="1">
    <location>
        <begin position="57"/>
        <end position="84"/>
    </location>
</feature>
<gene>
    <name evidence="2" type="ORF">GCM10023082_57410</name>
</gene>
<organism evidence="2 3">
    <name type="scientific">Streptomyces tremellae</name>
    <dbReference type="NCBI Taxonomy" id="1124239"/>
    <lineage>
        <taxon>Bacteria</taxon>
        <taxon>Bacillati</taxon>
        <taxon>Actinomycetota</taxon>
        <taxon>Actinomycetes</taxon>
        <taxon>Kitasatosporales</taxon>
        <taxon>Streptomycetaceae</taxon>
        <taxon>Streptomyces</taxon>
    </lineage>
</organism>
<dbReference type="EMBL" id="BAABEP010000063">
    <property type="protein sequence ID" value="GAA3754470.1"/>
    <property type="molecule type" value="Genomic_DNA"/>
</dbReference>
<feature type="compositionally biased region" description="Polar residues" evidence="1">
    <location>
        <begin position="1"/>
        <end position="17"/>
    </location>
</feature>
<evidence type="ECO:0000256" key="1">
    <source>
        <dbReference type="SAM" id="MobiDB-lite"/>
    </source>
</evidence>
<comment type="caution">
    <text evidence="2">The sequence shown here is derived from an EMBL/GenBank/DDBJ whole genome shotgun (WGS) entry which is preliminary data.</text>
</comment>
<name>A0ABP7G2D0_9ACTN</name>
<dbReference type="RefSeq" id="WP_345653713.1">
    <property type="nucleotide sequence ID" value="NZ_BAABEP010000063.1"/>
</dbReference>
<sequence length="84" mass="8323">MGSVHNHVSSTSGTVIQAGNVAGINTSTTTSTTVIGEVTGAHNTGSGDQVNTNAQVHAPQMGPGSTYVAGNQTGGTGSTRTFYK</sequence>
<protein>
    <submittedName>
        <fullName evidence="2">Uncharacterized protein</fullName>
    </submittedName>
</protein>
<evidence type="ECO:0000313" key="2">
    <source>
        <dbReference type="EMBL" id="GAA3754470.1"/>
    </source>
</evidence>